<proteinExistence type="predicted"/>
<comment type="caution">
    <text evidence="2">The sequence shown here is derived from an EMBL/GenBank/DDBJ whole genome shotgun (WGS) entry which is preliminary data.</text>
</comment>
<organism evidence="2 3">
    <name type="scientific">Halosegnis rubeus</name>
    <dbReference type="NCBI Taxonomy" id="2212850"/>
    <lineage>
        <taxon>Archaea</taxon>
        <taxon>Methanobacteriati</taxon>
        <taxon>Methanobacteriota</taxon>
        <taxon>Stenosarchaea group</taxon>
        <taxon>Halobacteria</taxon>
        <taxon>Halobacteriales</taxon>
        <taxon>Natronomonadaceae</taxon>
        <taxon>Halosegnis</taxon>
    </lineage>
</organism>
<dbReference type="AlphaFoldDB" id="A0A5N5U3M8"/>
<evidence type="ECO:0000256" key="1">
    <source>
        <dbReference type="SAM" id="MobiDB-lite"/>
    </source>
</evidence>
<dbReference type="EMBL" id="QJOW01000006">
    <property type="protein sequence ID" value="KAB7513164.1"/>
    <property type="molecule type" value="Genomic_DNA"/>
</dbReference>
<dbReference type="RefSeq" id="WP_152120837.1">
    <property type="nucleotide sequence ID" value="NZ_QJOW01000006.1"/>
</dbReference>
<feature type="region of interest" description="Disordered" evidence="1">
    <location>
        <begin position="342"/>
        <end position="364"/>
    </location>
</feature>
<name>A0A5N5U3M8_9EURY</name>
<geneLocation type="plasmid" evidence="2">
    <name>unnamed2</name>
</geneLocation>
<sequence length="538" mass="60177">MPTKAIVAYETDSEGSFDLHFSMNGGERFHLKPYLEHYLEGNLTKTLLEITAEKPGDFNDELVDWVEGHDRAVQPRARSSNVPLEEIGQHINFLHIEALYLVREGGVEAYVPVWIYPNVLRALRSMVELTVYPLESFDPQTGIDETADVITEISGDDFSSASLEDQRLRRFIEENHQGILQTVVSQIRDAHSQEDLERTGLVMNEVVQIDPVTAEGSLPGNDGRGVFVKVPYDDEGERPVDQDAVMTTGQIQRVEKARNSEREEAETPSSEEILRSELSIVAELIRRYGSRVAEFSPSPYDEYVDSYFDRLGVRAKSDGSQYRVTEIGGEILTLAEHNSGIPEGQGNLGGRPNSSYEVRRSGGSSHEERVFDRLSRGDVVRAVLDRAESPARLESLSFEHHCPMVVSRADVQLDIVESIYDDSLSSENTDDEQEFSGVKAVVPSSYETLAGEKTAVAELFLAEEPKGEDRWTSAVRGEMPVVFSFAQFEGEPREIIACNPPSTAYWYALSFAFECTGLASEIRERLDMPYENLSEKLG</sequence>
<keyword evidence="2" id="KW-0614">Plasmid</keyword>
<evidence type="ECO:0000313" key="2">
    <source>
        <dbReference type="EMBL" id="KAB7513164.1"/>
    </source>
</evidence>
<accession>A0A5N5U3M8</accession>
<gene>
    <name evidence="2" type="ORF">DMP03_12240</name>
</gene>
<protein>
    <submittedName>
        <fullName evidence="2">Uncharacterized protein</fullName>
    </submittedName>
</protein>
<reference evidence="2 3" key="1">
    <citation type="submission" date="2019-10" db="EMBL/GenBank/DDBJ databases">
        <title>Unraveling microbial dark matter from salterns through culturing: the case of the genus Halosegnis.</title>
        <authorList>
            <person name="Duran-Viseras A."/>
            <person name="Andrei A.-S."/>
            <person name="Vera-Gargallo B."/>
            <person name="Ghai R."/>
            <person name="Sanchez-Porro C."/>
            <person name="Ventosa A."/>
        </authorList>
    </citation>
    <scope>NUCLEOTIDE SEQUENCE [LARGE SCALE GENOMIC DNA]</scope>
    <source>
        <strain evidence="2 3">F17-44</strain>
        <plasmid evidence="2">unnamed2</plasmid>
    </source>
</reference>
<evidence type="ECO:0000313" key="3">
    <source>
        <dbReference type="Proteomes" id="UP000326302"/>
    </source>
</evidence>
<dbReference type="Proteomes" id="UP000326302">
    <property type="component" value="Unassembled WGS sequence"/>
</dbReference>